<organism evidence="2">
    <name type="scientific">Hexamita inflata</name>
    <dbReference type="NCBI Taxonomy" id="28002"/>
    <lineage>
        <taxon>Eukaryota</taxon>
        <taxon>Metamonada</taxon>
        <taxon>Diplomonadida</taxon>
        <taxon>Hexamitidae</taxon>
        <taxon>Hexamitinae</taxon>
        <taxon>Hexamita</taxon>
    </lineage>
</organism>
<evidence type="ECO:0000313" key="2">
    <source>
        <dbReference type="EMBL" id="CAI9918015.1"/>
    </source>
</evidence>
<dbReference type="Pfam" id="PF13607">
    <property type="entry name" value="Succ_CoA_lig"/>
    <property type="match status" value="1"/>
</dbReference>
<name>A0AA86NF38_9EUKA</name>
<dbReference type="Gene3D" id="3.40.50.261">
    <property type="entry name" value="Succinyl-CoA synthetase domains"/>
    <property type="match status" value="2"/>
</dbReference>
<protein>
    <submittedName>
        <fullName evidence="2">Acyl-CoA synthetase</fullName>
    </submittedName>
    <submittedName>
        <fullName evidence="3">Acyl-CoA_synthetase</fullName>
    </submittedName>
</protein>
<reference evidence="2" key="1">
    <citation type="submission" date="2023-06" db="EMBL/GenBank/DDBJ databases">
        <authorList>
            <person name="Kurt Z."/>
        </authorList>
    </citation>
    <scope>NUCLEOTIDE SEQUENCE</scope>
</reference>
<evidence type="ECO:0000313" key="4">
    <source>
        <dbReference type="Proteomes" id="UP001642409"/>
    </source>
</evidence>
<dbReference type="SMART" id="SM00881">
    <property type="entry name" value="CoA_binding"/>
    <property type="match status" value="1"/>
</dbReference>
<dbReference type="SUPFAM" id="SSF56059">
    <property type="entry name" value="Glutathione synthetase ATP-binding domain-like"/>
    <property type="match status" value="1"/>
</dbReference>
<gene>
    <name evidence="2" type="ORF">HINF_LOCUS5660</name>
    <name evidence="3" type="ORF">HINF_LOCUS69348</name>
</gene>
<evidence type="ECO:0000313" key="3">
    <source>
        <dbReference type="EMBL" id="CAL6097895.1"/>
    </source>
</evidence>
<accession>A0AA86NF38</accession>
<dbReference type="Gene3D" id="3.40.50.720">
    <property type="entry name" value="NAD(P)-binding Rossmann-like Domain"/>
    <property type="match status" value="1"/>
</dbReference>
<dbReference type="GO" id="GO:0005524">
    <property type="term" value="F:ATP binding"/>
    <property type="evidence" value="ECO:0007669"/>
    <property type="project" value="InterPro"/>
</dbReference>
<keyword evidence="4" id="KW-1185">Reference proteome</keyword>
<dbReference type="InterPro" id="IPR013815">
    <property type="entry name" value="ATP_grasp_subdomain_1"/>
</dbReference>
<dbReference type="Gene3D" id="3.30.470.20">
    <property type="entry name" value="ATP-grasp fold, B domain"/>
    <property type="match status" value="1"/>
</dbReference>
<dbReference type="PANTHER" id="PTHR42793">
    <property type="entry name" value="COA BINDING DOMAIN CONTAINING PROTEIN"/>
    <property type="match status" value="1"/>
</dbReference>
<evidence type="ECO:0000259" key="1">
    <source>
        <dbReference type="SMART" id="SM00881"/>
    </source>
</evidence>
<dbReference type="InterPro" id="IPR036291">
    <property type="entry name" value="NAD(P)-bd_dom_sf"/>
</dbReference>
<dbReference type="Gene3D" id="3.30.1490.20">
    <property type="entry name" value="ATP-grasp fold, A domain"/>
    <property type="match status" value="1"/>
</dbReference>
<dbReference type="PANTHER" id="PTHR42793:SF1">
    <property type="entry name" value="PEPTIDYL-LYSINE N-ACETYLTRANSFERASE PATZ"/>
    <property type="match status" value="1"/>
</dbReference>
<feature type="domain" description="CoA-binding" evidence="1">
    <location>
        <begin position="287"/>
        <end position="391"/>
    </location>
</feature>
<dbReference type="InterPro" id="IPR016102">
    <property type="entry name" value="Succinyl-CoA_synth-like"/>
</dbReference>
<dbReference type="AlphaFoldDB" id="A0AA86NF38"/>
<dbReference type="EMBL" id="CAXDID020000504">
    <property type="protein sequence ID" value="CAL6097895.1"/>
    <property type="molecule type" value="Genomic_DNA"/>
</dbReference>
<dbReference type="SUPFAM" id="SSF51735">
    <property type="entry name" value="NAD(P)-binding Rossmann-fold domains"/>
    <property type="match status" value="1"/>
</dbReference>
<dbReference type="Pfam" id="PF13549">
    <property type="entry name" value="ATP-grasp_5"/>
    <property type="match status" value="1"/>
</dbReference>
<dbReference type="InterPro" id="IPR003781">
    <property type="entry name" value="CoA-bd"/>
</dbReference>
<dbReference type="EMBL" id="CATOUU010000147">
    <property type="protein sequence ID" value="CAI9918015.1"/>
    <property type="molecule type" value="Genomic_DNA"/>
</dbReference>
<comment type="caution">
    <text evidence="2">The sequence shown here is derived from an EMBL/GenBank/DDBJ whole genome shotgun (WGS) entry which is preliminary data.</text>
</comment>
<dbReference type="SUPFAM" id="SSF52210">
    <property type="entry name" value="Succinyl-CoA synthetase domains"/>
    <property type="match status" value="2"/>
</dbReference>
<reference evidence="3 4" key="2">
    <citation type="submission" date="2024-07" db="EMBL/GenBank/DDBJ databases">
        <authorList>
            <person name="Akdeniz Z."/>
        </authorList>
    </citation>
    <scope>NUCLEOTIDE SEQUENCE [LARGE SCALE GENOMIC DNA]</scope>
</reference>
<sequence>MQFHEISAEKPCAALESIMKTAAARSDRYLYEYECYELFQTVGINIPTYRYFPLSEVSQISAWMQDSKKYVFKCQIPGVLHKTDIGGVKLFVTKESAAVDAEQFIAKLKSHQLEGILVVEMAQFHTKTPSHGEILLSALIDPAFGPVVCFGLGGTTVEQMKEFMPESLLFIPAFVNLETSKEWRTRIEQLPISQYLLGKIRGIDKQVNSLNDIIQPIAALQKLIINNLTNAHFIEELEINPCVVDKASGKIIALDGVVKIGSNSCSQQFLANQCKRSMKPLYKTGLFVAPKSVLLAGVSSKVLTNPCTVVLQKFLEMNSQQEVKTQLFCIHPQAEELFGVKCYKSLAELKKHVPSIDLFVCGVAAVAAHEMLVEIIETGFCKSSFILSAGFGETEKGKELEKDLREKLNQAVQKVQIQGDKVVENVHYPLLNGANTLGYLWKDLINTVFVSSKKSSSTDAQNKLIETKNSNIALLCQSGACMITRLSDLAGKCSPMFSMSVGNQIDMSNVDFFEWLLQEDSFEQFIQKEHADPAMYQQLKKIDQDKATLKVFAFYIEGLNPTDGQRLIRLTQKARSQGKIVIIYKTGRTKQGAHAAAGHTASLSGSYDMFKQLLSTSGAVLVDQLDEFEDTVYVASAFTQKKIEFDKKFKVGILTNAGFEKCCYADHLFLKEGSSNYMELPDFEETKQQLIQIFDKYKLSSVIDLDQILDTTPTIPDLGYYEFAKVLVQSPEISAVLVSPVPETHMIATVTGDCGTIAGRDFMTEPGSIGHLMVKLAKECEKPLIVTIESGWKFEPLRKFLADAGIIVFDKADKAARAINNVVRGLVGWTGK</sequence>
<dbReference type="InterPro" id="IPR032875">
    <property type="entry name" value="Succ_CoA_lig_flav_dom"/>
</dbReference>
<proteinExistence type="predicted"/>
<dbReference type="Proteomes" id="UP001642409">
    <property type="component" value="Unassembled WGS sequence"/>
</dbReference>